<dbReference type="InterPro" id="IPR027381">
    <property type="entry name" value="LytR/CpsA/Psr_C"/>
</dbReference>
<evidence type="ECO:0000256" key="1">
    <source>
        <dbReference type="SAM" id="Phobius"/>
    </source>
</evidence>
<evidence type="ECO:0000259" key="2">
    <source>
        <dbReference type="Pfam" id="PF13399"/>
    </source>
</evidence>
<proteinExistence type="predicted"/>
<protein>
    <submittedName>
        <fullName evidence="3">Envelope integrity protein Cei</fullName>
    </submittedName>
</protein>
<keyword evidence="1" id="KW-1133">Transmembrane helix</keyword>
<keyword evidence="1" id="KW-0812">Transmembrane</keyword>
<evidence type="ECO:0000313" key="4">
    <source>
        <dbReference type="Proteomes" id="UP001500689"/>
    </source>
</evidence>
<feature type="domain" description="LytR/CpsA/Psr regulator C-terminal" evidence="2">
    <location>
        <begin position="85"/>
        <end position="173"/>
    </location>
</feature>
<dbReference type="RefSeq" id="WP_344861573.1">
    <property type="nucleotide sequence ID" value="NZ_BAAAZN010000007.1"/>
</dbReference>
<dbReference type="EMBL" id="BAAAZN010000007">
    <property type="protein sequence ID" value="GAA3551015.1"/>
    <property type="molecule type" value="Genomic_DNA"/>
</dbReference>
<accession>A0ABP6WGS9</accession>
<dbReference type="NCBIfam" id="NF035953">
    <property type="entry name" value="integrity_Cei"/>
    <property type="match status" value="1"/>
</dbReference>
<dbReference type="Pfam" id="PF13399">
    <property type="entry name" value="LytR_C"/>
    <property type="match status" value="1"/>
</dbReference>
<evidence type="ECO:0000313" key="3">
    <source>
        <dbReference type="EMBL" id="GAA3551015.1"/>
    </source>
</evidence>
<sequence length="219" mass="22261">MWTLTGRRRDPLRYRRRKPFAGIVALSVFVLAAVAVWTTTLQRAADATALVACPPPAAGTAPQALDALPYNALDGVAPAPAAGSPVTVLNGSGQRGSAGLAAGELAQLGFPQASPPADDPLYPTGDLRCFGQIRFGPAGAAAARTLSLVVPCAQLVRDHRTDSSVDLALGNDFSDVTPNPAARRALQLLAGAPSGRPAVGTAPAALTPALLTGARRGQC</sequence>
<feature type="transmembrane region" description="Helical" evidence="1">
    <location>
        <begin position="20"/>
        <end position="38"/>
    </location>
</feature>
<comment type="caution">
    <text evidence="3">The sequence shown here is derived from an EMBL/GenBank/DDBJ whole genome shotgun (WGS) entry which is preliminary data.</text>
</comment>
<gene>
    <name evidence="3" type="primary">cei_2</name>
    <name evidence="3" type="ORF">GCM10022222_38210</name>
</gene>
<organism evidence="3 4">
    <name type="scientific">Amycolatopsis ultiminotia</name>
    <dbReference type="NCBI Taxonomy" id="543629"/>
    <lineage>
        <taxon>Bacteria</taxon>
        <taxon>Bacillati</taxon>
        <taxon>Actinomycetota</taxon>
        <taxon>Actinomycetes</taxon>
        <taxon>Pseudonocardiales</taxon>
        <taxon>Pseudonocardiaceae</taxon>
        <taxon>Amycolatopsis</taxon>
    </lineage>
</organism>
<dbReference type="Proteomes" id="UP001500689">
    <property type="component" value="Unassembled WGS sequence"/>
</dbReference>
<reference evidence="4" key="1">
    <citation type="journal article" date="2019" name="Int. J. Syst. Evol. Microbiol.">
        <title>The Global Catalogue of Microorganisms (GCM) 10K type strain sequencing project: providing services to taxonomists for standard genome sequencing and annotation.</title>
        <authorList>
            <consortium name="The Broad Institute Genomics Platform"/>
            <consortium name="The Broad Institute Genome Sequencing Center for Infectious Disease"/>
            <person name="Wu L."/>
            <person name="Ma J."/>
        </authorList>
    </citation>
    <scope>NUCLEOTIDE SEQUENCE [LARGE SCALE GENOMIC DNA]</scope>
    <source>
        <strain evidence="4">JCM 16898</strain>
    </source>
</reference>
<name>A0ABP6WGS9_9PSEU</name>
<keyword evidence="1" id="KW-0472">Membrane</keyword>
<keyword evidence="4" id="KW-1185">Reference proteome</keyword>